<name>A0AA96GJF1_9BACT</name>
<dbReference type="RefSeq" id="WP_312747324.1">
    <property type="nucleotide sequence ID" value="NZ_CP116968.1"/>
</dbReference>
<keyword evidence="2" id="KW-1185">Reference proteome</keyword>
<gene>
    <name evidence="1" type="ORF">PQG83_04590</name>
</gene>
<sequence length="175" mass="19046">MTIFSKVLLIGGWAALLFVETDMTHHPLSPLEASLEGVASAPPTPRPLWPLSSPLPSSTFTTSPELVSIAMLLSQPASYHQQLVAVRGVVTQPEMHLTDLELAIRFVFRLADGEQSIVVFGQHDRTQGSPSISLDLSVEVIGVFWKERELNGSRVFNTIEALTVSPYPSLIPDSA</sequence>
<accession>A0AA96GJF1</accession>
<reference evidence="1 2" key="1">
    <citation type="submission" date="2023-01" db="EMBL/GenBank/DDBJ databases">
        <title>Cultivation and genomic characterization of new, ubiquitous marine nitrite-oxidizing bacteria from the Nitrospirales.</title>
        <authorList>
            <person name="Mueller A.J."/>
            <person name="Daebeler A."/>
            <person name="Herbold C.W."/>
            <person name="Kirkegaard R.H."/>
            <person name="Daims H."/>
        </authorList>
    </citation>
    <scope>NUCLEOTIDE SEQUENCE [LARGE SCALE GENOMIC DNA]</scope>
    <source>
        <strain evidence="1 2">DK</strain>
    </source>
</reference>
<dbReference type="KEGG" id="nneo:PQG83_04590"/>
<dbReference type="EMBL" id="CP116968">
    <property type="protein sequence ID" value="WNM63036.1"/>
    <property type="molecule type" value="Genomic_DNA"/>
</dbReference>
<evidence type="ECO:0000313" key="2">
    <source>
        <dbReference type="Proteomes" id="UP001302494"/>
    </source>
</evidence>
<protein>
    <submittedName>
        <fullName evidence="1">Uncharacterized protein</fullName>
    </submittedName>
</protein>
<evidence type="ECO:0000313" key="1">
    <source>
        <dbReference type="EMBL" id="WNM63036.1"/>
    </source>
</evidence>
<dbReference type="Proteomes" id="UP001302494">
    <property type="component" value="Chromosome"/>
</dbReference>
<organism evidence="1 2">
    <name type="scientific">Candidatus Nitrospira neomarina</name>
    <dbReference type="NCBI Taxonomy" id="3020899"/>
    <lineage>
        <taxon>Bacteria</taxon>
        <taxon>Pseudomonadati</taxon>
        <taxon>Nitrospirota</taxon>
        <taxon>Nitrospiria</taxon>
        <taxon>Nitrospirales</taxon>
        <taxon>Nitrospiraceae</taxon>
        <taxon>Nitrospira</taxon>
    </lineage>
</organism>
<proteinExistence type="predicted"/>
<dbReference type="AlphaFoldDB" id="A0AA96GJF1"/>